<sequence>MIKVNGARGATLLGFGGLSLIFGLAYLPTPISIIPPIPMGLGGLHSLIPLGYWGGLWFVIGLYLIYSAFRQDQSRAMALFAGMCAIWGLSYTWAWIVGLAEGNPVTSRLWMASTVYMSFLVACIGVSRLVNAPVQRVKELIAEIEEGNH</sequence>
<dbReference type="Proteomes" id="UP000222441">
    <property type="component" value="Segment"/>
</dbReference>
<feature type="transmembrane region" description="Helical" evidence="1">
    <location>
        <begin position="109"/>
        <end position="130"/>
    </location>
</feature>
<keyword evidence="3" id="KW-1185">Reference proteome</keyword>
<accession>A0A0U3TLA9</accession>
<dbReference type="GeneID" id="40078687"/>
<evidence type="ECO:0000313" key="3">
    <source>
        <dbReference type="Proteomes" id="UP000222441"/>
    </source>
</evidence>
<keyword evidence="1" id="KW-0812">Transmembrane</keyword>
<feature type="transmembrane region" description="Helical" evidence="1">
    <location>
        <begin position="12"/>
        <end position="34"/>
    </location>
</feature>
<evidence type="ECO:0000313" key="2">
    <source>
        <dbReference type="EMBL" id="ALY09801.1"/>
    </source>
</evidence>
<keyword evidence="1" id="KW-0472">Membrane</keyword>
<dbReference type="OrthoDB" id="15001at10239"/>
<feature type="transmembrane region" description="Helical" evidence="1">
    <location>
        <begin position="46"/>
        <end position="66"/>
    </location>
</feature>
<name>A0A0U3TLA9_9CAUD</name>
<reference evidence="2 3" key="1">
    <citation type="submission" date="2015-11" db="EMBL/GenBank/DDBJ databases">
        <authorList>
            <person name="Chudoff D."/>
            <person name="Dunbar D."/>
            <person name="Jacobs-Sera D."/>
            <person name="Guerrero C.A."/>
            <person name="Bowman C.A."/>
            <person name="Russell D.A."/>
            <person name="Pope W.H."/>
            <person name="Hatfull G.F."/>
        </authorList>
    </citation>
    <scope>NUCLEOTIDE SEQUENCE [LARGE SCALE GENOMIC DNA]</scope>
</reference>
<organism evidence="2 3">
    <name type="scientific">Arthrobacter phage Preamble</name>
    <dbReference type="NCBI Taxonomy" id="1772310"/>
    <lineage>
        <taxon>Viruses</taxon>
        <taxon>Duplodnaviria</taxon>
        <taxon>Heunggongvirae</taxon>
        <taxon>Uroviricota</taxon>
        <taxon>Caudoviricetes</taxon>
        <taxon>Korravirus</taxon>
        <taxon>Korravirus preamble</taxon>
    </lineage>
</organism>
<dbReference type="KEGG" id="vg:40078687"/>
<evidence type="ECO:0000256" key="1">
    <source>
        <dbReference type="SAM" id="Phobius"/>
    </source>
</evidence>
<keyword evidence="1" id="KW-1133">Transmembrane helix</keyword>
<feature type="transmembrane region" description="Helical" evidence="1">
    <location>
        <begin position="78"/>
        <end position="97"/>
    </location>
</feature>
<dbReference type="RefSeq" id="YP_009602821.1">
    <property type="nucleotide sequence ID" value="NC_041944.1"/>
</dbReference>
<dbReference type="EMBL" id="KU160659">
    <property type="protein sequence ID" value="ALY09801.1"/>
    <property type="molecule type" value="Genomic_DNA"/>
</dbReference>
<protein>
    <submittedName>
        <fullName evidence="2">Uncharacterized protein</fullName>
    </submittedName>
</protein>
<gene>
    <name evidence="2" type="primary">19</name>
    <name evidence="2" type="ORF">PREAMBLE_19</name>
</gene>
<proteinExistence type="predicted"/>